<name>A0ACA8DXX7_9GAMM</name>
<sequence>MAVIDKKNNTIFKGVLISLIVLAIVSMVVIFTLWFKGLGVGIGGTTETWSHFGSFFGGVLGPILSFFSFTAIICTVYLQSASNIAQASANEQAAKDRLLAEDLAVRYQKEQKIAFLKNIEHEKQQQLLSFFINTFDELESLGCEAVQDLIEKNEFGLATLSYRTSSYAWKAQSTSLVLKRCLDKFDSESAELIHIYATKCSGQINNFKENIETYRACLNNSAEELARMLSESQETHRRFEDSLQILKDKYISIWEEKSNN</sequence>
<reference evidence="1" key="1">
    <citation type="submission" date="2015-03" db="EMBL/GenBank/DDBJ databases">
        <authorList>
            <person name="Xie B.-B."/>
            <person name="Rong J.-C."/>
            <person name="Qin Q.-L."/>
            <person name="Zhang Y.-Z."/>
        </authorList>
    </citation>
    <scope>NUCLEOTIDE SEQUENCE</scope>
    <source>
        <strain evidence="1">DSM 14585</strain>
    </source>
</reference>
<proteinExistence type="predicted"/>
<dbReference type="Proteomes" id="UP000217277">
    <property type="component" value="Chromosome I"/>
</dbReference>
<dbReference type="EMBL" id="CP011011">
    <property type="protein sequence ID" value="ATC82732.1"/>
    <property type="molecule type" value="Genomic_DNA"/>
</dbReference>
<evidence type="ECO:0000313" key="2">
    <source>
        <dbReference type="Proteomes" id="UP000217277"/>
    </source>
</evidence>
<gene>
    <name evidence="1" type="ORF">PAGA_a2461</name>
</gene>
<protein>
    <submittedName>
        <fullName evidence="1">Uncharacterized protein</fullName>
    </submittedName>
</protein>
<accession>A0ACA8DXX7</accession>
<organism evidence="1 2">
    <name type="scientific">Pseudoalteromonas agarivorans DSM 14585</name>
    <dbReference type="NCBI Taxonomy" id="1312369"/>
    <lineage>
        <taxon>Bacteria</taxon>
        <taxon>Pseudomonadati</taxon>
        <taxon>Pseudomonadota</taxon>
        <taxon>Gammaproteobacteria</taxon>
        <taxon>Alteromonadales</taxon>
        <taxon>Pseudoalteromonadaceae</taxon>
        <taxon>Pseudoalteromonas</taxon>
    </lineage>
</organism>
<keyword evidence="2" id="KW-1185">Reference proteome</keyword>
<evidence type="ECO:0000313" key="1">
    <source>
        <dbReference type="EMBL" id="ATC82732.1"/>
    </source>
</evidence>